<sequence>MRIGIHSGSVLCGVIGLRKWQFDIWSTDVRLANHMESGGKPGQVHISEATYQCLGGAYEVEPGNGQDRDAYIREHNITTFLIKQVEPMRSRKRLASRPSIFSNKLWPEEDIKSPLSSPNTPPTPVSPPLPPSSERSDSGIQHSGTEEENTTDWTPEIPFENLHRTISNELDEEIETVSYKQKFESDEGKYKKRGSTFQSPSEQVDEIIDHSIEIESNKRMRNANVNPWTLRFIDKEMEHHFSQLREDMFKSNMMCCFIIWLFIVICQAITTDMFNLVIICIVLTTLILIATSVLVMAEEFLQLPETLRKMSSTLVHKRTRRTAFICGVIILMSMTSSLNLINFNPNNENTLNSSDSKDNSNIMLKRSLTDSKYGRTQPTIILNFLVQANVNNNFTLNFENKPCDGPCWEDLKQDVESKVSNKTTSILKNLRKNVLQQTKQTLINRRKRDIHKSNKTNAVAGVVVDDNSTTTDQMNHDEDCRHPEYVVFTWVLCLIALATALKLYYLIKILLLIIMLVVYTVLILIPTSLFIEHPNPSSTTEMHIPLSAQMMILLNVFVLMVAYHARLVEVTSRLDFLWKQQAESELNDMQETRQNNAQLLKNILPDHVALHFLSSDRNSEELYSQYREEVGVLFGSIPNFTDFYSEDINKGVECIRLLNEIIADFDELLDEERFCAIEKIKTVSATATYMAASGLNPTQKCCKNTDMPEHLCSLVDFAIMMRHKLDEINKESFNNFGLKVGICLGPLVCGVIGARKPVFDIWGDTVNLASRMDSTGVIGTIQVPKETAQILLTRGYEVKKRGIIEVKGKGLMETYFVIGKQPNRPPSFQRQPSHYSSLAAVVYAMAQTRKKHTGNTPGSAVLGRARTQQKGERKIINYSSMRITHKSGGYPVRRNTTRANHKHMHARSQPNMRQLSGSGIYLENMKSMKSIERDVTSNTINKMAVSQSAPHTPVTAANHEGPIFKSVPRLLSEPIVNRTKGGSPSNKTNRLERQISVAKDDIIGEIISENIKMKNSAIIPVHSPKHLPKRESKFSLKSPLSRRETKIQIENAINRDKLNKVHSLDGTHV</sequence>
<evidence type="ECO:0000256" key="7">
    <source>
        <dbReference type="ARBA" id="ARBA00022741"/>
    </source>
</evidence>
<evidence type="ECO:0000256" key="1">
    <source>
        <dbReference type="ARBA" id="ARBA00001593"/>
    </source>
</evidence>
<evidence type="ECO:0000313" key="19">
    <source>
        <dbReference type="Proteomes" id="UP001153636"/>
    </source>
</evidence>
<dbReference type="OrthoDB" id="60033at2759"/>
<dbReference type="InterPro" id="IPR018297">
    <property type="entry name" value="A/G_cyclase_CS"/>
</dbReference>
<keyword evidence="7" id="KW-0547">Nucleotide-binding</keyword>
<organism evidence="18 19">
    <name type="scientific">Psylliodes chrysocephalus</name>
    <dbReference type="NCBI Taxonomy" id="3402493"/>
    <lineage>
        <taxon>Eukaryota</taxon>
        <taxon>Metazoa</taxon>
        <taxon>Ecdysozoa</taxon>
        <taxon>Arthropoda</taxon>
        <taxon>Hexapoda</taxon>
        <taxon>Insecta</taxon>
        <taxon>Pterygota</taxon>
        <taxon>Neoptera</taxon>
        <taxon>Endopterygota</taxon>
        <taxon>Coleoptera</taxon>
        <taxon>Polyphaga</taxon>
        <taxon>Cucujiformia</taxon>
        <taxon>Chrysomeloidea</taxon>
        <taxon>Chrysomelidae</taxon>
        <taxon>Galerucinae</taxon>
        <taxon>Alticini</taxon>
        <taxon>Psylliodes</taxon>
    </lineage>
</organism>
<evidence type="ECO:0000256" key="16">
    <source>
        <dbReference type="SAM" id="Phobius"/>
    </source>
</evidence>
<dbReference type="EMBL" id="OV651822">
    <property type="protein sequence ID" value="CAH1100511.1"/>
    <property type="molecule type" value="Genomic_DNA"/>
</dbReference>
<feature type="transmembrane region" description="Helical" evidence="16">
    <location>
        <begin position="276"/>
        <end position="301"/>
    </location>
</feature>
<evidence type="ECO:0000256" key="3">
    <source>
        <dbReference type="ARBA" id="ARBA00004141"/>
    </source>
</evidence>
<keyword evidence="10 16" id="KW-1133">Transmembrane helix</keyword>
<feature type="transmembrane region" description="Helical" evidence="16">
    <location>
        <begin position="509"/>
        <end position="531"/>
    </location>
</feature>
<evidence type="ECO:0000256" key="15">
    <source>
        <dbReference type="SAM" id="MobiDB-lite"/>
    </source>
</evidence>
<feature type="transmembrane region" description="Helical" evidence="16">
    <location>
        <begin position="485"/>
        <end position="504"/>
    </location>
</feature>
<comment type="similarity">
    <text evidence="14">Belongs to the adenylyl cyclase class-4/guanylyl cyclase family.</text>
</comment>
<gene>
    <name evidence="18" type="ORF">PSYICH_LOCUS1451</name>
</gene>
<evidence type="ECO:0000256" key="10">
    <source>
        <dbReference type="ARBA" id="ARBA00022989"/>
    </source>
</evidence>
<dbReference type="GO" id="GO:0007189">
    <property type="term" value="P:adenylate cyclase-activating G protein-coupled receptor signaling pathway"/>
    <property type="evidence" value="ECO:0007669"/>
    <property type="project" value="TreeGrafter"/>
</dbReference>
<keyword evidence="5 16" id="KW-0812">Transmembrane</keyword>
<dbReference type="FunFam" id="3.30.70.1230:FF:000006">
    <property type="entry name" value="Adenylate cyclase"/>
    <property type="match status" value="1"/>
</dbReference>
<dbReference type="PROSITE" id="PS50125">
    <property type="entry name" value="GUANYLATE_CYCLASE_2"/>
    <property type="match status" value="2"/>
</dbReference>
<dbReference type="GO" id="GO:0006171">
    <property type="term" value="P:cAMP biosynthetic process"/>
    <property type="evidence" value="ECO:0007669"/>
    <property type="project" value="UniProtKB-KW"/>
</dbReference>
<keyword evidence="13 14" id="KW-0456">Lyase</keyword>
<evidence type="ECO:0000256" key="4">
    <source>
        <dbReference type="ARBA" id="ARBA00012201"/>
    </source>
</evidence>
<feature type="transmembrane region" description="Helical" evidence="16">
    <location>
        <begin position="322"/>
        <end position="341"/>
    </location>
</feature>
<feature type="domain" description="Guanylate cyclase" evidence="17">
    <location>
        <begin position="1"/>
        <end position="36"/>
    </location>
</feature>
<name>A0A9P0CLY7_9CUCU</name>
<evidence type="ECO:0000256" key="5">
    <source>
        <dbReference type="ARBA" id="ARBA00022692"/>
    </source>
</evidence>
<feature type="region of interest" description="Disordered" evidence="15">
    <location>
        <begin position="109"/>
        <end position="160"/>
    </location>
</feature>
<proteinExistence type="inferred from homology"/>
<comment type="cofactor">
    <cofactor evidence="2">
        <name>Mg(2+)</name>
        <dbReference type="ChEBI" id="CHEBI:18420"/>
    </cofactor>
</comment>
<accession>A0A9P0CLY7</accession>
<dbReference type="GO" id="GO:0005524">
    <property type="term" value="F:ATP binding"/>
    <property type="evidence" value="ECO:0007669"/>
    <property type="project" value="UniProtKB-KW"/>
</dbReference>
<dbReference type="SMART" id="SM00044">
    <property type="entry name" value="CYCc"/>
    <property type="match status" value="1"/>
</dbReference>
<dbReference type="EC" id="4.6.1.1" evidence="4"/>
<dbReference type="SUPFAM" id="SSF55073">
    <property type="entry name" value="Nucleotide cyclase"/>
    <property type="match status" value="2"/>
</dbReference>
<evidence type="ECO:0000313" key="18">
    <source>
        <dbReference type="EMBL" id="CAH1100511.1"/>
    </source>
</evidence>
<dbReference type="InterPro" id="IPR029787">
    <property type="entry name" value="Nucleotide_cyclase"/>
</dbReference>
<dbReference type="Pfam" id="PF00211">
    <property type="entry name" value="Guanylate_cyc"/>
    <property type="match status" value="2"/>
</dbReference>
<feature type="compositionally biased region" description="Pro residues" evidence="15">
    <location>
        <begin position="119"/>
        <end position="131"/>
    </location>
</feature>
<dbReference type="Pfam" id="PF06327">
    <property type="entry name" value="Adcy_cons_dom"/>
    <property type="match status" value="1"/>
</dbReference>
<feature type="transmembrane region" description="Helical" evidence="16">
    <location>
        <begin position="543"/>
        <end position="563"/>
    </location>
</feature>
<dbReference type="GO" id="GO:0004016">
    <property type="term" value="F:adenylate cyclase activity"/>
    <property type="evidence" value="ECO:0007669"/>
    <property type="project" value="UniProtKB-EC"/>
</dbReference>
<keyword evidence="8" id="KW-0067">ATP-binding</keyword>
<evidence type="ECO:0000259" key="17">
    <source>
        <dbReference type="PROSITE" id="PS50125"/>
    </source>
</evidence>
<dbReference type="CDD" id="cd07302">
    <property type="entry name" value="CHD"/>
    <property type="match status" value="2"/>
</dbReference>
<evidence type="ECO:0000256" key="12">
    <source>
        <dbReference type="ARBA" id="ARBA00023136"/>
    </source>
</evidence>
<dbReference type="AlphaFoldDB" id="A0A9P0CLY7"/>
<comment type="subcellular location">
    <subcellularLocation>
        <location evidence="3">Membrane</location>
        <topology evidence="3">Multi-pass membrane protein</topology>
    </subcellularLocation>
</comment>
<dbReference type="Gene3D" id="3.30.70.1230">
    <property type="entry name" value="Nucleotide cyclase"/>
    <property type="match status" value="2"/>
</dbReference>
<keyword evidence="19" id="KW-1185">Reference proteome</keyword>
<dbReference type="Proteomes" id="UP001153636">
    <property type="component" value="Chromosome 10"/>
</dbReference>
<comment type="catalytic activity">
    <reaction evidence="1">
        <text>ATP = 3',5'-cyclic AMP + diphosphate</text>
        <dbReference type="Rhea" id="RHEA:15389"/>
        <dbReference type="ChEBI" id="CHEBI:30616"/>
        <dbReference type="ChEBI" id="CHEBI:33019"/>
        <dbReference type="ChEBI" id="CHEBI:58165"/>
        <dbReference type="EC" id="4.6.1.1"/>
    </reaction>
</comment>
<evidence type="ECO:0000256" key="6">
    <source>
        <dbReference type="ARBA" id="ARBA00022723"/>
    </source>
</evidence>
<feature type="region of interest" description="Disordered" evidence="15">
    <location>
        <begin position="851"/>
        <end position="871"/>
    </location>
</feature>
<dbReference type="GO" id="GO:0035556">
    <property type="term" value="P:intracellular signal transduction"/>
    <property type="evidence" value="ECO:0007669"/>
    <property type="project" value="InterPro"/>
</dbReference>
<keyword evidence="9" id="KW-0460">Magnesium</keyword>
<evidence type="ECO:0000256" key="2">
    <source>
        <dbReference type="ARBA" id="ARBA00001946"/>
    </source>
</evidence>
<evidence type="ECO:0000256" key="11">
    <source>
        <dbReference type="ARBA" id="ARBA00022998"/>
    </source>
</evidence>
<dbReference type="PANTHER" id="PTHR45627">
    <property type="entry name" value="ADENYLATE CYCLASE TYPE 1"/>
    <property type="match status" value="1"/>
</dbReference>
<evidence type="ECO:0000256" key="8">
    <source>
        <dbReference type="ARBA" id="ARBA00022840"/>
    </source>
</evidence>
<feature type="domain" description="Guanylate cyclase" evidence="17">
    <location>
        <begin position="631"/>
        <end position="773"/>
    </location>
</feature>
<dbReference type="PROSITE" id="PS00452">
    <property type="entry name" value="GUANYLATE_CYCLASE_1"/>
    <property type="match status" value="1"/>
</dbReference>
<keyword evidence="11" id="KW-0115">cAMP biosynthesis</keyword>
<dbReference type="InterPro" id="IPR009398">
    <property type="entry name" value="Adcy_conserved_dom"/>
</dbReference>
<dbReference type="GO" id="GO:0046872">
    <property type="term" value="F:metal ion binding"/>
    <property type="evidence" value="ECO:0007669"/>
    <property type="project" value="UniProtKB-KW"/>
</dbReference>
<dbReference type="InterPro" id="IPR001054">
    <property type="entry name" value="A/G_cyclase"/>
</dbReference>
<dbReference type="GO" id="GO:0005886">
    <property type="term" value="C:plasma membrane"/>
    <property type="evidence" value="ECO:0007669"/>
    <property type="project" value="InterPro"/>
</dbReference>
<keyword evidence="12 16" id="KW-0472">Membrane</keyword>
<protein>
    <recommendedName>
        <fullName evidence="4">adenylate cyclase</fullName>
        <ecNumber evidence="4">4.6.1.1</ecNumber>
    </recommendedName>
</protein>
<reference evidence="18" key="1">
    <citation type="submission" date="2022-01" db="EMBL/GenBank/DDBJ databases">
        <authorList>
            <person name="King R."/>
        </authorList>
    </citation>
    <scope>NUCLEOTIDE SEQUENCE</scope>
</reference>
<evidence type="ECO:0000256" key="9">
    <source>
        <dbReference type="ARBA" id="ARBA00022842"/>
    </source>
</evidence>
<keyword evidence="6" id="KW-0479">Metal-binding</keyword>
<evidence type="ECO:0000256" key="14">
    <source>
        <dbReference type="RuleBase" id="RU000405"/>
    </source>
</evidence>
<feature type="transmembrane region" description="Helical" evidence="16">
    <location>
        <begin position="251"/>
        <end position="270"/>
    </location>
</feature>
<dbReference type="PANTHER" id="PTHR45627:SF1">
    <property type="entry name" value="ADENYLATE CYCLASE TYPE 8"/>
    <property type="match status" value="1"/>
</dbReference>
<evidence type="ECO:0000256" key="13">
    <source>
        <dbReference type="ARBA" id="ARBA00023239"/>
    </source>
</evidence>